<dbReference type="Gene3D" id="3.40.50.1820">
    <property type="entry name" value="alpha/beta hydrolase"/>
    <property type="match status" value="1"/>
</dbReference>
<dbReference type="AlphaFoldDB" id="A0A2A4JVQ1"/>
<gene>
    <name evidence="3" type="ORF">B5V51_11633</name>
</gene>
<dbReference type="GO" id="GO:0016297">
    <property type="term" value="F:fatty acyl-[ACP] hydrolase activity"/>
    <property type="evidence" value="ECO:0007669"/>
    <property type="project" value="UniProtKB-EC"/>
</dbReference>
<dbReference type="EC" id="3.1.2.14" evidence="1"/>
<organism evidence="3">
    <name type="scientific">Heliothis virescens</name>
    <name type="common">Tobacco budworm moth</name>
    <dbReference type="NCBI Taxonomy" id="7102"/>
    <lineage>
        <taxon>Eukaryota</taxon>
        <taxon>Metazoa</taxon>
        <taxon>Ecdysozoa</taxon>
        <taxon>Arthropoda</taxon>
        <taxon>Hexapoda</taxon>
        <taxon>Insecta</taxon>
        <taxon>Pterygota</taxon>
        <taxon>Neoptera</taxon>
        <taxon>Endopterygota</taxon>
        <taxon>Lepidoptera</taxon>
        <taxon>Glossata</taxon>
        <taxon>Ditrysia</taxon>
        <taxon>Noctuoidea</taxon>
        <taxon>Noctuidae</taxon>
        <taxon>Heliothinae</taxon>
        <taxon>Heliothis</taxon>
    </lineage>
</organism>
<dbReference type="InterPro" id="IPR001031">
    <property type="entry name" value="Thioesterase"/>
</dbReference>
<name>A0A2A4JVQ1_HELVI</name>
<reference evidence="3" key="1">
    <citation type="submission" date="2017-09" db="EMBL/GenBank/DDBJ databases">
        <title>Contemporary evolution of a Lepidopteran species, Heliothis virescens, in response to modern agricultural practices.</title>
        <authorList>
            <person name="Fritz M.L."/>
            <person name="Deyonke A.M."/>
            <person name="Papanicolaou A."/>
            <person name="Micinski S."/>
            <person name="Westbrook J."/>
            <person name="Gould F."/>
        </authorList>
    </citation>
    <scope>NUCLEOTIDE SEQUENCE [LARGE SCALE GENOMIC DNA]</scope>
    <source>
        <strain evidence="3">HvINT-</strain>
        <tissue evidence="3">Whole body</tissue>
    </source>
</reference>
<dbReference type="STRING" id="7102.A0A2A4JVQ1"/>
<dbReference type="EMBL" id="NWSH01000591">
    <property type="protein sequence ID" value="PCG75470.1"/>
    <property type="molecule type" value="Genomic_DNA"/>
</dbReference>
<protein>
    <recommendedName>
        <fullName evidence="1">oleoyl-[acyl-carrier-protein] hydrolase</fullName>
        <ecNumber evidence="1">3.1.2.14</ecNumber>
    </recommendedName>
</protein>
<dbReference type="SUPFAM" id="SSF53474">
    <property type="entry name" value="alpha/beta-Hydrolases"/>
    <property type="match status" value="1"/>
</dbReference>
<proteinExistence type="predicted"/>
<dbReference type="Pfam" id="PF00975">
    <property type="entry name" value="Thioesterase"/>
    <property type="match status" value="1"/>
</dbReference>
<evidence type="ECO:0000313" key="3">
    <source>
        <dbReference type="EMBL" id="PCG75470.1"/>
    </source>
</evidence>
<evidence type="ECO:0000256" key="1">
    <source>
        <dbReference type="ARBA" id="ARBA00012480"/>
    </source>
</evidence>
<evidence type="ECO:0000259" key="2">
    <source>
        <dbReference type="Pfam" id="PF00975"/>
    </source>
</evidence>
<sequence length="488" mass="55472">MKWYFVVLNHSPRSVSDADAYAVAATERICEARSDARLPALAFRSYAVTEFYHNVENGTRTQPQRLTTVMNALDMSLKLGDKNVVTFDLKKRKISDFLQKISKIIGAQHIENIEENLTLGELNLHDTTLQEIKTLIQDVYDVNITVQAVAQLDIASIKNFGYFIKKQNTKFDAGLGAFYTFIDTDECLATEPVVQMVTKLSNTFEDELGLDLPDAYVIMIPGFEGHHQIFTRISERLKIQAMTFQLGPDMAEDSIQKTAQNIFVFMKKKFELKSKFYLLGYSFGVNVALELAALLEKDGRLGIVYCLDSSPDALRVHLDAYIGHLTDSELQNSIVEHMYQLMTGTDSEELNKVLKESENWSEKIKAGVDRLRGLASYSNQYKTCIIQAAYRRIMEAKQYEPNFKLQSELILIKGIPHPRAKPLPEDYNLSKYTTKPVKVIQIESDHASAPYDCRVSNIVNRFLDPEILSKFEKENLCSSYLADLFSII</sequence>
<accession>A0A2A4JVQ1</accession>
<dbReference type="InterPro" id="IPR029058">
    <property type="entry name" value="AB_hydrolase_fold"/>
</dbReference>
<comment type="caution">
    <text evidence="3">The sequence shown here is derived from an EMBL/GenBank/DDBJ whole genome shotgun (WGS) entry which is preliminary data.</text>
</comment>
<dbReference type="Gene3D" id="3.40.50.720">
    <property type="entry name" value="NAD(P)-binding Rossmann-like Domain"/>
    <property type="match status" value="1"/>
</dbReference>
<feature type="domain" description="Thioesterase" evidence="2">
    <location>
        <begin position="217"/>
        <end position="447"/>
    </location>
</feature>